<dbReference type="Proteomes" id="UP000265520">
    <property type="component" value="Unassembled WGS sequence"/>
</dbReference>
<name>A0A392TQF1_9FABA</name>
<sequence length="86" mass="9670">SDEDSEEENESEIANKITALSGIYNSDAESCDDEVTYDELAASYKDLCIRSEEVYKAVEKQKRIISELQAEKVGYLAKISELNDQV</sequence>
<feature type="non-terminal residue" evidence="1">
    <location>
        <position position="1"/>
    </location>
</feature>
<dbReference type="AlphaFoldDB" id="A0A392TQF1"/>
<feature type="non-terminal residue" evidence="1">
    <location>
        <position position="86"/>
    </location>
</feature>
<reference evidence="1 2" key="1">
    <citation type="journal article" date="2018" name="Front. Plant Sci.">
        <title>Red Clover (Trifolium pratense) and Zigzag Clover (T. medium) - A Picture of Genomic Similarities and Differences.</title>
        <authorList>
            <person name="Dluhosova J."/>
            <person name="Istvanek J."/>
            <person name="Nedelnik J."/>
            <person name="Repkova J."/>
        </authorList>
    </citation>
    <scope>NUCLEOTIDE SEQUENCE [LARGE SCALE GENOMIC DNA]</scope>
    <source>
        <strain evidence="2">cv. 10/8</strain>
        <tissue evidence="1">Leaf</tissue>
    </source>
</reference>
<evidence type="ECO:0000313" key="1">
    <source>
        <dbReference type="EMBL" id="MCI63202.1"/>
    </source>
</evidence>
<organism evidence="1 2">
    <name type="scientific">Trifolium medium</name>
    <dbReference type="NCBI Taxonomy" id="97028"/>
    <lineage>
        <taxon>Eukaryota</taxon>
        <taxon>Viridiplantae</taxon>
        <taxon>Streptophyta</taxon>
        <taxon>Embryophyta</taxon>
        <taxon>Tracheophyta</taxon>
        <taxon>Spermatophyta</taxon>
        <taxon>Magnoliopsida</taxon>
        <taxon>eudicotyledons</taxon>
        <taxon>Gunneridae</taxon>
        <taxon>Pentapetalae</taxon>
        <taxon>rosids</taxon>
        <taxon>fabids</taxon>
        <taxon>Fabales</taxon>
        <taxon>Fabaceae</taxon>
        <taxon>Papilionoideae</taxon>
        <taxon>50 kb inversion clade</taxon>
        <taxon>NPAAA clade</taxon>
        <taxon>Hologalegina</taxon>
        <taxon>IRL clade</taxon>
        <taxon>Trifolieae</taxon>
        <taxon>Trifolium</taxon>
    </lineage>
</organism>
<keyword evidence="2" id="KW-1185">Reference proteome</keyword>
<accession>A0A392TQF1</accession>
<proteinExistence type="predicted"/>
<protein>
    <submittedName>
        <fullName evidence="1">Gag-pol polyprotein</fullName>
    </submittedName>
</protein>
<comment type="caution">
    <text evidence="1">The sequence shown here is derived from an EMBL/GenBank/DDBJ whole genome shotgun (WGS) entry which is preliminary data.</text>
</comment>
<evidence type="ECO:0000313" key="2">
    <source>
        <dbReference type="Proteomes" id="UP000265520"/>
    </source>
</evidence>
<dbReference type="EMBL" id="LXQA010632780">
    <property type="protein sequence ID" value="MCI63202.1"/>
    <property type="molecule type" value="Genomic_DNA"/>
</dbReference>